<accession>A0A2S5IXL8</accession>
<organism evidence="8 9">
    <name type="scientific">Arthrobacter pityocampae</name>
    <dbReference type="NCBI Taxonomy" id="547334"/>
    <lineage>
        <taxon>Bacteria</taxon>
        <taxon>Bacillati</taxon>
        <taxon>Actinomycetota</taxon>
        <taxon>Actinomycetes</taxon>
        <taxon>Micrococcales</taxon>
        <taxon>Micrococcaceae</taxon>
        <taxon>Arthrobacter</taxon>
    </lineage>
</organism>
<evidence type="ECO:0000256" key="4">
    <source>
        <dbReference type="ARBA" id="ARBA00022801"/>
    </source>
</evidence>
<dbReference type="SUPFAM" id="SSF49303">
    <property type="entry name" value="beta-Galactosidase/glucuronidase domain"/>
    <property type="match status" value="1"/>
</dbReference>
<dbReference type="FunFam" id="3.20.20.80:FF:000050">
    <property type="entry name" value="Beta-mannosidase B"/>
    <property type="match status" value="1"/>
</dbReference>
<dbReference type="GO" id="GO:0006516">
    <property type="term" value="P:glycoprotein catabolic process"/>
    <property type="evidence" value="ECO:0007669"/>
    <property type="project" value="TreeGrafter"/>
</dbReference>
<dbReference type="Gene3D" id="3.20.20.80">
    <property type="entry name" value="Glycosidases"/>
    <property type="match status" value="1"/>
</dbReference>
<keyword evidence="4" id="KW-0378">Hydrolase</keyword>
<dbReference type="Proteomes" id="UP000239297">
    <property type="component" value="Unassembled WGS sequence"/>
</dbReference>
<dbReference type="GO" id="GO:0005975">
    <property type="term" value="P:carbohydrate metabolic process"/>
    <property type="evidence" value="ECO:0007669"/>
    <property type="project" value="InterPro"/>
</dbReference>
<evidence type="ECO:0000256" key="1">
    <source>
        <dbReference type="ARBA" id="ARBA00000829"/>
    </source>
</evidence>
<dbReference type="Pfam" id="PF00703">
    <property type="entry name" value="Glyco_hydro_2"/>
    <property type="match status" value="1"/>
</dbReference>
<dbReference type="Gene3D" id="2.60.120.260">
    <property type="entry name" value="Galactose-binding domain-like"/>
    <property type="match status" value="1"/>
</dbReference>
<gene>
    <name evidence="8" type="ORF">C4K88_11415</name>
</gene>
<keyword evidence="5" id="KW-0326">Glycosidase</keyword>
<comment type="caution">
    <text evidence="8">The sequence shown here is derived from an EMBL/GenBank/DDBJ whole genome shotgun (WGS) entry which is preliminary data.</text>
</comment>
<reference evidence="8 9" key="1">
    <citation type="journal article" date="2014" name="Int. J. Syst. Evol. Microbiol.">
        <title>Arthrobacter pityocampae sp. nov., isolated from Thaumetopoea pityocampa (Lep., Thaumetopoeidae).</title>
        <authorList>
            <person name="Ince I.A."/>
            <person name="Demirbag Z."/>
            <person name="Kati H."/>
        </authorList>
    </citation>
    <scope>NUCLEOTIDE SEQUENCE [LARGE SCALE GENOMIC DNA]</scope>
    <source>
        <strain evidence="8 9">Tp2</strain>
    </source>
</reference>
<keyword evidence="9" id="KW-1185">Reference proteome</keyword>
<evidence type="ECO:0000256" key="2">
    <source>
        <dbReference type="ARBA" id="ARBA00007401"/>
    </source>
</evidence>
<evidence type="ECO:0000313" key="8">
    <source>
        <dbReference type="EMBL" id="PPB49285.1"/>
    </source>
</evidence>
<evidence type="ECO:0000256" key="3">
    <source>
        <dbReference type="ARBA" id="ARBA00012754"/>
    </source>
</evidence>
<dbReference type="SUPFAM" id="SSF51445">
    <property type="entry name" value="(Trans)glycosidases"/>
    <property type="match status" value="1"/>
</dbReference>
<evidence type="ECO:0000259" key="6">
    <source>
        <dbReference type="Pfam" id="PF00703"/>
    </source>
</evidence>
<evidence type="ECO:0000259" key="7">
    <source>
        <dbReference type="Pfam" id="PF22666"/>
    </source>
</evidence>
<dbReference type="InterPro" id="IPR036156">
    <property type="entry name" value="Beta-gal/glucu_dom_sf"/>
</dbReference>
<dbReference type="GO" id="GO:0004567">
    <property type="term" value="F:beta-mannosidase activity"/>
    <property type="evidence" value="ECO:0007669"/>
    <property type="project" value="UniProtKB-EC"/>
</dbReference>
<dbReference type="InterPro" id="IPR008979">
    <property type="entry name" value="Galactose-bd-like_sf"/>
</dbReference>
<dbReference type="PANTHER" id="PTHR43730:SF1">
    <property type="entry name" value="BETA-MANNOSIDASE"/>
    <property type="match status" value="1"/>
</dbReference>
<evidence type="ECO:0000256" key="5">
    <source>
        <dbReference type="ARBA" id="ARBA00023295"/>
    </source>
</evidence>
<dbReference type="EMBL" id="PRKW01000004">
    <property type="protein sequence ID" value="PPB49285.1"/>
    <property type="molecule type" value="Genomic_DNA"/>
</dbReference>
<comment type="similarity">
    <text evidence="2">Belongs to the glycosyl hydrolase 2 family.</text>
</comment>
<dbReference type="SUPFAM" id="SSF49785">
    <property type="entry name" value="Galactose-binding domain-like"/>
    <property type="match status" value="1"/>
</dbReference>
<dbReference type="RefSeq" id="WP_104121716.1">
    <property type="nucleotide sequence ID" value="NZ_PRKW01000004.1"/>
</dbReference>
<sequence>MIPSTTSPRTLDLGGPWNLTWTAGPDDSPSYATSGAAIPATVPGQVHTDLLAAGLLEDPDIGLREADQMWIGHSQWTYSRTFIWDGTSGERTDLVADGLDTFATVRLNGHEVAVTADQHIGYRWDVASLLVAGENLLEITFGSAWDAAHACEVQLGGELPRPYDEPYPYVRKSACNFGWDWGPHYVTAGIWQPIRLESWSHGRIASIRPDTTIDGTTAILSVSVGIERLSASPDLTLTAVLTAPDGSEAARATVPAGQDDVVLALEVTEPELWWPVGLGAQPLYDLSVVLHGDGRALSTGSRRIGLRTVTVEEEPDAIGTTWAFVVNGRRVRVRGYNWIPDDPFIAEVTEERLGQRLDQAVDGGANLLRVWGGGYFSTEEFMAGCDERGLMVWHDFLFACAAYDESDAMIEAVTTEAEQAVARLSSHPSLVIWCGGNECVWGMYDWGWPEILAGRPYGAAFYTEVLPGVLERLDPTRPYVPNSPWAGSLGKHPNDRDSGPVHIWEVWNTVDYVHYRDVDPPFVSEMGWCAPPAWSTLQRVVTDGELVPSNPQVAHHMRAADGMEKLARGLEPYFGEPRTAEDWHYLSQMVQARSQAAGAEWLRTRERCAGVIIWQLNDCWPVLSWSAVDGDGIEKPVWYALRRSFADHLLAIVPVTAGGTDDPTGPDGLEVVLVNDAVSDWTADVVVRRLTLDGTEIARESLPLSAAADGTARAALPAGLAAVSDAEFLVADADGLRSTWFFVPDAALAPVEPRFTAEVTADDGTVRVTVHARTVLRDLCVFADRLADLLDVTASELAVDDMMLTVLPGETAVFTVSRRDGGPLDATADLSAAGLFPVLRCIGDGASLVSAASELASGGTTR</sequence>
<comment type="catalytic activity">
    <reaction evidence="1">
        <text>Hydrolysis of terminal, non-reducing beta-D-mannose residues in beta-D-mannosides.</text>
        <dbReference type="EC" id="3.2.1.25"/>
    </reaction>
</comment>
<feature type="domain" description="Beta-mannosidase-like galactose-binding" evidence="7">
    <location>
        <begin position="36"/>
        <end position="192"/>
    </location>
</feature>
<dbReference type="AlphaFoldDB" id="A0A2S5IXL8"/>
<protein>
    <recommendedName>
        <fullName evidence="3">beta-mannosidase</fullName>
        <ecNumber evidence="3">3.2.1.25</ecNumber>
    </recommendedName>
</protein>
<dbReference type="InterPro" id="IPR050887">
    <property type="entry name" value="Beta-mannosidase_GH2"/>
</dbReference>
<dbReference type="PANTHER" id="PTHR43730">
    <property type="entry name" value="BETA-MANNOSIDASE"/>
    <property type="match status" value="1"/>
</dbReference>
<dbReference type="InterPro" id="IPR013783">
    <property type="entry name" value="Ig-like_fold"/>
</dbReference>
<feature type="domain" description="Glycoside hydrolase family 2 immunoglobulin-like beta-sandwich" evidence="6">
    <location>
        <begin position="203"/>
        <end position="307"/>
    </location>
</feature>
<dbReference type="Gene3D" id="2.60.40.10">
    <property type="entry name" value="Immunoglobulins"/>
    <property type="match status" value="1"/>
</dbReference>
<dbReference type="Pfam" id="PF22666">
    <property type="entry name" value="Glyco_hydro_2_N2"/>
    <property type="match status" value="1"/>
</dbReference>
<dbReference type="InterPro" id="IPR006102">
    <property type="entry name" value="Ig-like_GH2"/>
</dbReference>
<proteinExistence type="inferred from homology"/>
<name>A0A2S5IXL8_9MICC</name>
<dbReference type="OrthoDB" id="9758603at2"/>
<dbReference type="EC" id="3.2.1.25" evidence="3"/>
<dbReference type="InterPro" id="IPR017853">
    <property type="entry name" value="GH"/>
</dbReference>
<dbReference type="InterPro" id="IPR054593">
    <property type="entry name" value="Beta-mannosidase-like_N2"/>
</dbReference>
<evidence type="ECO:0000313" key="9">
    <source>
        <dbReference type="Proteomes" id="UP000239297"/>
    </source>
</evidence>